<keyword evidence="3" id="KW-0203">Cytokinin biosynthesis</keyword>
<comment type="similarity">
    <text evidence="1">Belongs to the LOG family.</text>
</comment>
<accession>A0AAP0KYL1</accession>
<sequence length="447" mass="50371">MSFHELPEWEDAWGPEKLNCLILFLVEGLHSFIDCKSLNKWQWKRMHEKKAKEKERRLLDQEKQIYRARIRSQIRAKLAAAGSEDHDRESRSASSPSHYNPMSPKDQIKALAGRFMKEGVVNLWNEDDGELECAPVEPILRPVRVGSVGVETLMEFRNVVSDRRNLADNRSRVLHSLGDSLNARRFSVQAQRRGAPRFKVLRNSKSLPRFNFNEGDAAEEDESDSRGRTGVKKMMSRASLRSYDVKKIRRAPKAFEGNDSNLSEQVQFIREELNKRKSIGHEVGQRARGGTVERNIDLVYEGGSVGLIGLVSQAIYEGGRHVLGVIPKTLMPREITGETVGEVRAMSSMHQRKAKMACQADAFIALLEMYVATKVLGTFGYFDPEYTLTGKLTIQSDVYAFGVVLIVLLTGIRAVDLSQGPNDQNLVLHGQFNILSLVATFKVLSQV</sequence>
<evidence type="ECO:0000256" key="6">
    <source>
        <dbReference type="SAM" id="MobiDB-lite"/>
    </source>
</evidence>
<organism evidence="7 8">
    <name type="scientific">Stephania yunnanensis</name>
    <dbReference type="NCBI Taxonomy" id="152371"/>
    <lineage>
        <taxon>Eukaryota</taxon>
        <taxon>Viridiplantae</taxon>
        <taxon>Streptophyta</taxon>
        <taxon>Embryophyta</taxon>
        <taxon>Tracheophyta</taxon>
        <taxon>Spermatophyta</taxon>
        <taxon>Magnoliopsida</taxon>
        <taxon>Ranunculales</taxon>
        <taxon>Menispermaceae</taxon>
        <taxon>Menispermoideae</taxon>
        <taxon>Cissampelideae</taxon>
        <taxon>Stephania</taxon>
    </lineage>
</organism>
<dbReference type="InterPro" id="IPR031100">
    <property type="entry name" value="LOG_fam"/>
</dbReference>
<dbReference type="AlphaFoldDB" id="A0AAP0KYL1"/>
<evidence type="ECO:0000256" key="1">
    <source>
        <dbReference type="ARBA" id="ARBA00006763"/>
    </source>
</evidence>
<comment type="caution">
    <text evidence="7">The sequence shown here is derived from an EMBL/GenBank/DDBJ whole genome shotgun (WGS) entry which is preliminary data.</text>
</comment>
<dbReference type="SUPFAM" id="SSF102405">
    <property type="entry name" value="MCP/YpsA-like"/>
    <property type="match status" value="1"/>
</dbReference>
<dbReference type="PANTHER" id="PTHR31223">
    <property type="entry name" value="LOG FAMILY PROTEIN YJL055W"/>
    <property type="match status" value="1"/>
</dbReference>
<evidence type="ECO:0000256" key="4">
    <source>
        <dbReference type="ARBA" id="ARBA00047718"/>
    </source>
</evidence>
<evidence type="ECO:0000256" key="2">
    <source>
        <dbReference type="ARBA" id="ARBA00012205"/>
    </source>
</evidence>
<keyword evidence="8" id="KW-1185">Reference proteome</keyword>
<dbReference type="InterPro" id="IPR011009">
    <property type="entry name" value="Kinase-like_dom_sf"/>
</dbReference>
<comment type="catalytic activity">
    <reaction evidence="5">
        <text>9-ribosyl-trans-zeatin 5'-phosphate + H2O = trans-zeatin + D-ribose 5-phosphate</text>
        <dbReference type="Rhea" id="RHEA:48564"/>
        <dbReference type="ChEBI" id="CHEBI:15377"/>
        <dbReference type="ChEBI" id="CHEBI:16522"/>
        <dbReference type="ChEBI" id="CHEBI:78346"/>
        <dbReference type="ChEBI" id="CHEBI:87947"/>
        <dbReference type="EC" id="3.2.2.n1"/>
    </reaction>
</comment>
<dbReference type="GO" id="GO:0016799">
    <property type="term" value="F:hydrolase activity, hydrolyzing N-glycosyl compounds"/>
    <property type="evidence" value="ECO:0007669"/>
    <property type="project" value="TreeGrafter"/>
</dbReference>
<protein>
    <recommendedName>
        <fullName evidence="2">cytokinin riboside 5'-monophosphate phosphoribohydrolase</fullName>
        <ecNumber evidence="2">3.2.2.n1</ecNumber>
    </recommendedName>
</protein>
<dbReference type="EC" id="3.2.2.n1" evidence="2"/>
<evidence type="ECO:0000256" key="3">
    <source>
        <dbReference type="ARBA" id="ARBA00022712"/>
    </source>
</evidence>
<evidence type="ECO:0000256" key="5">
    <source>
        <dbReference type="ARBA" id="ARBA00049153"/>
    </source>
</evidence>
<dbReference type="SUPFAM" id="SSF56112">
    <property type="entry name" value="Protein kinase-like (PK-like)"/>
    <property type="match status" value="1"/>
</dbReference>
<dbReference type="EMBL" id="JBBNAF010000003">
    <property type="protein sequence ID" value="KAK9160610.1"/>
    <property type="molecule type" value="Genomic_DNA"/>
</dbReference>
<comment type="catalytic activity">
    <reaction evidence="4">
        <text>N(6)-(dimethylallyl)adenosine 5'-phosphate + H2O = N(6)-dimethylallyladenine + D-ribose 5-phosphate</text>
        <dbReference type="Rhea" id="RHEA:48560"/>
        <dbReference type="ChEBI" id="CHEBI:15377"/>
        <dbReference type="ChEBI" id="CHEBI:17660"/>
        <dbReference type="ChEBI" id="CHEBI:57526"/>
        <dbReference type="ChEBI" id="CHEBI:78346"/>
        <dbReference type="EC" id="3.2.2.n1"/>
    </reaction>
</comment>
<dbReference type="GO" id="GO:0005829">
    <property type="term" value="C:cytosol"/>
    <property type="evidence" value="ECO:0007669"/>
    <property type="project" value="TreeGrafter"/>
</dbReference>
<dbReference type="Proteomes" id="UP001420932">
    <property type="component" value="Unassembled WGS sequence"/>
</dbReference>
<proteinExistence type="inferred from homology"/>
<feature type="region of interest" description="Disordered" evidence="6">
    <location>
        <begin position="211"/>
        <end position="235"/>
    </location>
</feature>
<dbReference type="GO" id="GO:0009691">
    <property type="term" value="P:cytokinin biosynthetic process"/>
    <property type="evidence" value="ECO:0007669"/>
    <property type="project" value="UniProtKB-KW"/>
</dbReference>
<dbReference type="Pfam" id="PF03641">
    <property type="entry name" value="Lysine_decarbox"/>
    <property type="match status" value="1"/>
</dbReference>
<dbReference type="Gene3D" id="1.10.510.10">
    <property type="entry name" value="Transferase(Phosphotransferase) domain 1"/>
    <property type="match status" value="1"/>
</dbReference>
<dbReference type="GO" id="GO:0005634">
    <property type="term" value="C:nucleus"/>
    <property type="evidence" value="ECO:0007669"/>
    <property type="project" value="TreeGrafter"/>
</dbReference>
<evidence type="ECO:0000313" key="7">
    <source>
        <dbReference type="EMBL" id="KAK9160610.1"/>
    </source>
</evidence>
<dbReference type="Gene3D" id="3.40.50.450">
    <property type="match status" value="1"/>
</dbReference>
<feature type="region of interest" description="Disordered" evidence="6">
    <location>
        <begin position="79"/>
        <end position="104"/>
    </location>
</feature>
<evidence type="ECO:0000313" key="8">
    <source>
        <dbReference type="Proteomes" id="UP001420932"/>
    </source>
</evidence>
<gene>
    <name evidence="7" type="ORF">Syun_006951</name>
</gene>
<name>A0AAP0KYL1_9MAGN</name>
<dbReference type="PANTHER" id="PTHR31223:SF85">
    <property type="entry name" value="CYTOKININ RIBOSIDE 5'-MONOPHOSPHATE PHOSPHORIBOHYDROLASE LOGL5-RELATED"/>
    <property type="match status" value="1"/>
</dbReference>
<reference evidence="7 8" key="1">
    <citation type="submission" date="2024-01" db="EMBL/GenBank/DDBJ databases">
        <title>Genome assemblies of Stephania.</title>
        <authorList>
            <person name="Yang L."/>
        </authorList>
    </citation>
    <scope>NUCLEOTIDE SEQUENCE [LARGE SCALE GENOMIC DNA]</scope>
    <source>
        <strain evidence="7">YNDBR</strain>
        <tissue evidence="7">Leaf</tissue>
    </source>
</reference>